<dbReference type="Proteomes" id="UP000287651">
    <property type="component" value="Unassembled WGS sequence"/>
</dbReference>
<dbReference type="AlphaFoldDB" id="A0A426YN42"/>
<gene>
    <name evidence="1" type="ORF">B296_00033624</name>
</gene>
<evidence type="ECO:0000313" key="2">
    <source>
        <dbReference type="Proteomes" id="UP000287651"/>
    </source>
</evidence>
<sequence>IVIKNSSTLLFLVQRPRRRRILLSSSSTTPKDITGAISDLVCPRMPNPSSAPPLLGCRRLREGGSARIAAPLSSSTPLGTYVPLPSHQTSLCSISF</sequence>
<protein>
    <submittedName>
        <fullName evidence="1">Uncharacterized protein</fullName>
    </submittedName>
</protein>
<proteinExistence type="predicted"/>
<organism evidence="1 2">
    <name type="scientific">Ensete ventricosum</name>
    <name type="common">Abyssinian banana</name>
    <name type="synonym">Musa ensete</name>
    <dbReference type="NCBI Taxonomy" id="4639"/>
    <lineage>
        <taxon>Eukaryota</taxon>
        <taxon>Viridiplantae</taxon>
        <taxon>Streptophyta</taxon>
        <taxon>Embryophyta</taxon>
        <taxon>Tracheophyta</taxon>
        <taxon>Spermatophyta</taxon>
        <taxon>Magnoliopsida</taxon>
        <taxon>Liliopsida</taxon>
        <taxon>Zingiberales</taxon>
        <taxon>Musaceae</taxon>
        <taxon>Ensete</taxon>
    </lineage>
</organism>
<evidence type="ECO:0000313" key="1">
    <source>
        <dbReference type="EMBL" id="RRT53138.1"/>
    </source>
</evidence>
<comment type="caution">
    <text evidence="1">The sequence shown here is derived from an EMBL/GenBank/DDBJ whole genome shotgun (WGS) entry which is preliminary data.</text>
</comment>
<reference evidence="1 2" key="1">
    <citation type="journal article" date="2014" name="Agronomy (Basel)">
        <title>A Draft Genome Sequence for Ensete ventricosum, the Drought-Tolerant Tree Against Hunger.</title>
        <authorList>
            <person name="Harrison J."/>
            <person name="Moore K.A."/>
            <person name="Paszkiewicz K."/>
            <person name="Jones T."/>
            <person name="Grant M."/>
            <person name="Ambacheew D."/>
            <person name="Muzemil S."/>
            <person name="Studholme D.J."/>
        </authorList>
    </citation>
    <scope>NUCLEOTIDE SEQUENCE [LARGE SCALE GENOMIC DNA]</scope>
</reference>
<feature type="non-terminal residue" evidence="1">
    <location>
        <position position="1"/>
    </location>
</feature>
<name>A0A426YN42_ENSVE</name>
<dbReference type="EMBL" id="AMZH03011287">
    <property type="protein sequence ID" value="RRT53138.1"/>
    <property type="molecule type" value="Genomic_DNA"/>
</dbReference>
<accession>A0A426YN42</accession>